<dbReference type="OrthoDB" id="548949at2759"/>
<dbReference type="AlphaFoldDB" id="A0A369K5H4"/>
<dbReference type="InParanoid" id="A0A369K5H4"/>
<evidence type="ECO:0000256" key="1">
    <source>
        <dbReference type="SAM" id="MobiDB-lite"/>
    </source>
</evidence>
<evidence type="ECO:0000313" key="2">
    <source>
        <dbReference type="EMBL" id="RDB26136.1"/>
    </source>
</evidence>
<dbReference type="Proteomes" id="UP000076154">
    <property type="component" value="Unassembled WGS sequence"/>
</dbReference>
<dbReference type="Gene3D" id="2.130.10.10">
    <property type="entry name" value="YVTN repeat-like/Quinoprotein amine dehydrogenase"/>
    <property type="match status" value="1"/>
</dbReference>
<evidence type="ECO:0000313" key="3">
    <source>
        <dbReference type="Proteomes" id="UP000076154"/>
    </source>
</evidence>
<name>A0A369K5H4_HYPMA</name>
<accession>A0A369K5H4</accession>
<proteinExistence type="predicted"/>
<feature type="compositionally biased region" description="Acidic residues" evidence="1">
    <location>
        <begin position="551"/>
        <end position="563"/>
    </location>
</feature>
<dbReference type="STRING" id="39966.A0A369K5H4"/>
<dbReference type="InterPro" id="IPR011047">
    <property type="entry name" value="Quinoprotein_ADH-like_sf"/>
</dbReference>
<gene>
    <name evidence="2" type="ORF">Hypma_006198</name>
</gene>
<dbReference type="EMBL" id="LUEZ02000040">
    <property type="protein sequence ID" value="RDB26136.1"/>
    <property type="molecule type" value="Genomic_DNA"/>
</dbReference>
<organism evidence="2 3">
    <name type="scientific">Hypsizygus marmoreus</name>
    <name type="common">White beech mushroom</name>
    <name type="synonym">Agaricus marmoreus</name>
    <dbReference type="NCBI Taxonomy" id="39966"/>
    <lineage>
        <taxon>Eukaryota</taxon>
        <taxon>Fungi</taxon>
        <taxon>Dikarya</taxon>
        <taxon>Basidiomycota</taxon>
        <taxon>Agaricomycotina</taxon>
        <taxon>Agaricomycetes</taxon>
        <taxon>Agaricomycetidae</taxon>
        <taxon>Agaricales</taxon>
        <taxon>Tricholomatineae</taxon>
        <taxon>Lyophyllaceae</taxon>
        <taxon>Hypsizygus</taxon>
    </lineage>
</organism>
<dbReference type="SUPFAM" id="SSF50998">
    <property type="entry name" value="Quinoprotein alcohol dehydrogenase-like"/>
    <property type="match status" value="1"/>
</dbReference>
<reference evidence="2" key="1">
    <citation type="submission" date="2018-04" db="EMBL/GenBank/DDBJ databases">
        <title>Whole genome sequencing of Hypsizygus marmoreus.</title>
        <authorList>
            <person name="Choi I.-G."/>
            <person name="Min B."/>
            <person name="Kim J.-G."/>
            <person name="Kim S."/>
            <person name="Oh Y.-L."/>
            <person name="Kong W.-S."/>
            <person name="Park H."/>
            <person name="Jeong J."/>
            <person name="Song E.-S."/>
        </authorList>
    </citation>
    <scope>NUCLEOTIDE SEQUENCE [LARGE SCALE GENOMIC DNA]</scope>
    <source>
        <strain evidence="2">51987-8</strain>
    </source>
</reference>
<feature type="region of interest" description="Disordered" evidence="1">
    <location>
        <begin position="541"/>
        <end position="564"/>
    </location>
</feature>
<dbReference type="InterPro" id="IPR015943">
    <property type="entry name" value="WD40/YVTN_repeat-like_dom_sf"/>
</dbReference>
<protein>
    <submittedName>
        <fullName evidence="2">Uncharacterized protein</fullName>
    </submittedName>
</protein>
<sequence length="619" mass="68607">MAFNFNLARLREIEKKLDEYKVNEQAQSEDAENGDKYFSGLLGDVCNLVRDATVAPDFQDLLAQADRVINDAVAWAYDEGDVEFMRSFAHSDSNPEVDATPLSSMGDGVHAYGDIKRFLPIINMLMGREATDEFIPPPGKAMPRPPDPWAQSVKPHPSTTRLSRFKGDVSVSATSDTPTANAVYEARCEVTSMNINLPIHLTISSNNSCLAVPCMGGWKNRSPVLHYYLLDDSTDFPEEYTVEVGLAEIAYHSAIDEPPKLIFVADDERVKSYAWGSQDKVHKKPLPTHTMDSADWKGPLTVLSGGRFIRAGKGSAGVWSLDTLQTHGPRGKDIIGGEFGTEDEDELENVEPSFGSKADSTLAFADPEFSPSIWRTHPSLAGTMLCGQNPQETRQYSCVSLDLEGGGRIVTRYLGHGGEIDAIRTSAGDPNAFVTACSDGYARYFDGRQPLPALTFDIGRRTEECPAVEIAHPDGIPTMFTGAMRHQCVKLWDLRAKSAVYELSTGNNAVASLAWDTTRNTLYAATECHYVDRMGRHNGYRRAKVPADQNPESDGDEDDDGEEYEGRCWPEQAYHDENYFGYLFDAGEHIILRYSFKENPDTSFLPPYGNASMNSRMYW</sequence>
<comment type="caution">
    <text evidence="2">The sequence shown here is derived from an EMBL/GenBank/DDBJ whole genome shotgun (WGS) entry which is preliminary data.</text>
</comment>
<keyword evidence="3" id="KW-1185">Reference proteome</keyword>